<evidence type="ECO:0000256" key="1">
    <source>
        <dbReference type="SAM" id="Phobius"/>
    </source>
</evidence>
<keyword evidence="1" id="KW-0812">Transmembrane</keyword>
<evidence type="ECO:0000313" key="4">
    <source>
        <dbReference type="Proteomes" id="UP000176593"/>
    </source>
</evidence>
<feature type="transmembrane region" description="Helical" evidence="1">
    <location>
        <begin position="57"/>
        <end position="77"/>
    </location>
</feature>
<comment type="caution">
    <text evidence="3">The sequence shown here is derived from an EMBL/GenBank/DDBJ whole genome shotgun (WGS) entry which is preliminary data.</text>
</comment>
<accession>A0A1F7VBY8</accession>
<dbReference type="InterPro" id="IPR043728">
    <property type="entry name" value="DUF5671"/>
</dbReference>
<feature type="transmembrane region" description="Helical" evidence="1">
    <location>
        <begin position="129"/>
        <end position="149"/>
    </location>
</feature>
<feature type="transmembrane region" description="Helical" evidence="1">
    <location>
        <begin position="161"/>
        <end position="184"/>
    </location>
</feature>
<feature type="domain" description="DUF5671" evidence="2">
    <location>
        <begin position="12"/>
        <end position="146"/>
    </location>
</feature>
<reference evidence="3 4" key="1">
    <citation type="journal article" date="2016" name="Nat. Commun.">
        <title>Thousands of microbial genomes shed light on interconnected biogeochemical processes in an aquifer system.</title>
        <authorList>
            <person name="Anantharaman K."/>
            <person name="Brown C.T."/>
            <person name="Hug L.A."/>
            <person name="Sharon I."/>
            <person name="Castelle C.J."/>
            <person name="Probst A.J."/>
            <person name="Thomas B.C."/>
            <person name="Singh A."/>
            <person name="Wilkins M.J."/>
            <person name="Karaoz U."/>
            <person name="Brodie E.L."/>
            <person name="Williams K.H."/>
            <person name="Hubbard S.S."/>
            <person name="Banfield J.F."/>
        </authorList>
    </citation>
    <scope>NUCLEOTIDE SEQUENCE [LARGE SCALE GENOMIC DNA]</scope>
</reference>
<name>A0A1F7VBY8_9BACT</name>
<feature type="transmembrane region" description="Helical" evidence="1">
    <location>
        <begin position="13"/>
        <end position="37"/>
    </location>
</feature>
<dbReference type="EMBL" id="MGEQ01000002">
    <property type="protein sequence ID" value="OGL88052.1"/>
    <property type="molecule type" value="Genomic_DNA"/>
</dbReference>
<keyword evidence="1" id="KW-0472">Membrane</keyword>
<gene>
    <name evidence="3" type="ORF">A3I41_03005</name>
</gene>
<proteinExistence type="predicted"/>
<dbReference type="Pfam" id="PF18920">
    <property type="entry name" value="DUF5671"/>
    <property type="match status" value="1"/>
</dbReference>
<evidence type="ECO:0000259" key="2">
    <source>
        <dbReference type="Pfam" id="PF18920"/>
    </source>
</evidence>
<dbReference type="Proteomes" id="UP000176593">
    <property type="component" value="Unassembled WGS sequence"/>
</dbReference>
<keyword evidence="1" id="KW-1133">Transmembrane helix</keyword>
<organism evidence="3 4">
    <name type="scientific">Candidatus Uhrbacteria bacterium RIFCSPLOWO2_02_FULL_48_18</name>
    <dbReference type="NCBI Taxonomy" id="1802408"/>
    <lineage>
        <taxon>Bacteria</taxon>
        <taxon>Candidatus Uhriibacteriota</taxon>
    </lineage>
</organism>
<feature type="transmembrane region" description="Helical" evidence="1">
    <location>
        <begin position="97"/>
        <end position="117"/>
    </location>
</feature>
<sequence>MPTLKHSSAAKDVFSYLLMIAMLYVGVISFVGLLWQYVEVKFPDALNFYYSGASGAIRGYISALLIVWPVMIFMTWLIGKDLRQDPHKKDSRIRKWLLYLTLFLASITIIVDLITLINSFLSGEITTRFVLKVLVVLVVAAAVFAYYLWELRRDPSKKTHVTRMAAIASAVVVLAAIVAGFFIIGSPAKQRAMRFDDQRVQDLQMIQSNIINHWTQKSKIPAQLSELTDSLSGFTPPLDPSTKQPYEYFVKGDLKFELCATFTYSSETNSLSKYPAVPMRYGESFMDNWSHGGGRICFERTIDPELYRPVTEKMPPAVPIQ</sequence>
<dbReference type="AlphaFoldDB" id="A0A1F7VBY8"/>
<protein>
    <recommendedName>
        <fullName evidence="2">DUF5671 domain-containing protein</fullName>
    </recommendedName>
</protein>
<evidence type="ECO:0000313" key="3">
    <source>
        <dbReference type="EMBL" id="OGL88052.1"/>
    </source>
</evidence>